<proteinExistence type="predicted"/>
<gene>
    <name evidence="2" type="ORF">S06H3_40957</name>
</gene>
<feature type="non-terminal residue" evidence="2">
    <location>
        <position position="1"/>
    </location>
</feature>
<keyword evidence="1" id="KW-1133">Transmembrane helix</keyword>
<accession>X1PR98</accession>
<comment type="caution">
    <text evidence="2">The sequence shown here is derived from an EMBL/GenBank/DDBJ whole genome shotgun (WGS) entry which is preliminary data.</text>
</comment>
<protein>
    <recommendedName>
        <fullName evidence="3">C2H2-type domain-containing protein</fullName>
    </recommendedName>
</protein>
<name>X1PR98_9ZZZZ</name>
<organism evidence="2">
    <name type="scientific">marine sediment metagenome</name>
    <dbReference type="NCBI Taxonomy" id="412755"/>
    <lineage>
        <taxon>unclassified sequences</taxon>
        <taxon>metagenomes</taxon>
        <taxon>ecological metagenomes</taxon>
    </lineage>
</organism>
<dbReference type="EMBL" id="BARV01025179">
    <property type="protein sequence ID" value="GAI41595.1"/>
    <property type="molecule type" value="Genomic_DNA"/>
</dbReference>
<evidence type="ECO:0000256" key="1">
    <source>
        <dbReference type="SAM" id="Phobius"/>
    </source>
</evidence>
<evidence type="ECO:0000313" key="2">
    <source>
        <dbReference type="EMBL" id="GAI41595.1"/>
    </source>
</evidence>
<dbReference type="AlphaFoldDB" id="X1PR98"/>
<keyword evidence="1" id="KW-0472">Membrane</keyword>
<feature type="transmembrane region" description="Helical" evidence="1">
    <location>
        <begin position="102"/>
        <end position="120"/>
    </location>
</feature>
<keyword evidence="1" id="KW-0812">Transmembrane</keyword>
<evidence type="ECO:0008006" key="3">
    <source>
        <dbReference type="Google" id="ProtNLM"/>
    </source>
</evidence>
<reference evidence="2" key="1">
    <citation type="journal article" date="2014" name="Front. Microbiol.">
        <title>High frequency of phylogenetically diverse reductive dehalogenase-homologous genes in deep subseafloor sedimentary metagenomes.</title>
        <authorList>
            <person name="Kawai M."/>
            <person name="Futagami T."/>
            <person name="Toyoda A."/>
            <person name="Takaki Y."/>
            <person name="Nishi S."/>
            <person name="Hori S."/>
            <person name="Arai W."/>
            <person name="Tsubouchi T."/>
            <person name="Morono Y."/>
            <person name="Uchiyama I."/>
            <person name="Ito T."/>
            <person name="Fujiyama A."/>
            <person name="Inagaki F."/>
            <person name="Takami H."/>
        </authorList>
    </citation>
    <scope>NUCLEOTIDE SEQUENCE</scope>
    <source>
        <strain evidence="2">Expedition CK06-06</strain>
    </source>
</reference>
<sequence length="122" mass="13143">GDTEIDSGYTGTDGVFRIPTMLPIVPGIYAYRAHFPGRNWAAARDPCWSDTILVSIAGAPPPVEYVCPYCGAVFYTPGELEAHIAICPEYPKPPIPPELGKYLLYGFIGLVAVGLVLMAVRS</sequence>